<dbReference type="AlphaFoldDB" id="A0AAF0IMC7"/>
<protein>
    <submittedName>
        <fullName evidence="3">Uncharacterized protein</fullName>
    </submittedName>
</protein>
<proteinExistence type="predicted"/>
<feature type="coiled-coil region" evidence="1">
    <location>
        <begin position="132"/>
        <end position="163"/>
    </location>
</feature>
<dbReference type="EMBL" id="CP120629">
    <property type="protein sequence ID" value="WEW59669.1"/>
    <property type="molecule type" value="Genomic_DNA"/>
</dbReference>
<evidence type="ECO:0000313" key="3">
    <source>
        <dbReference type="EMBL" id="WEW59669.1"/>
    </source>
</evidence>
<organism evidence="3 4">
    <name type="scientific">Emydomyces testavorans</name>
    <dbReference type="NCBI Taxonomy" id="2070801"/>
    <lineage>
        <taxon>Eukaryota</taxon>
        <taxon>Fungi</taxon>
        <taxon>Dikarya</taxon>
        <taxon>Ascomycota</taxon>
        <taxon>Pezizomycotina</taxon>
        <taxon>Eurotiomycetes</taxon>
        <taxon>Eurotiomycetidae</taxon>
        <taxon>Onygenales</taxon>
        <taxon>Nannizziopsiaceae</taxon>
        <taxon>Emydomyces</taxon>
    </lineage>
</organism>
<gene>
    <name evidence="3" type="ORF">PRK78_005148</name>
</gene>
<feature type="coiled-coil region" evidence="1">
    <location>
        <begin position="362"/>
        <end position="396"/>
    </location>
</feature>
<evidence type="ECO:0000256" key="1">
    <source>
        <dbReference type="SAM" id="Coils"/>
    </source>
</evidence>
<feature type="coiled-coil region" evidence="1">
    <location>
        <begin position="446"/>
        <end position="600"/>
    </location>
</feature>
<keyword evidence="1" id="KW-0175">Coiled coil</keyword>
<reference evidence="3" key="1">
    <citation type="submission" date="2023-03" db="EMBL/GenBank/DDBJ databases">
        <title>Emydomyces testavorans Genome Sequence.</title>
        <authorList>
            <person name="Hoyer L."/>
        </authorList>
    </citation>
    <scope>NUCLEOTIDE SEQUENCE</scope>
    <source>
        <strain evidence="3">16-2883</strain>
    </source>
</reference>
<evidence type="ECO:0000313" key="4">
    <source>
        <dbReference type="Proteomes" id="UP001219355"/>
    </source>
</evidence>
<dbReference type="Proteomes" id="UP001219355">
    <property type="component" value="Chromosome 3"/>
</dbReference>
<accession>A0AAF0IMC7</accession>
<sequence length="705" mass="80470">MSKASDAERGPQTPGSRTSKRARRWESGSGNDDRRPDPSTGLTPHISRTRLIASSPIAPTVTRVEKQSAQSRQRRHTTPYPQSDHRKRKLGAPSSPTEEVRTYQYIPFHDIIDLRTRRRINRSGFSEEINRIEEKRRIQKKIEKEREEELRTLKDELDRLRRGRVASDDVADKTDDESEEERGSGMSLDSEGDDDGFGFDSNADPFEPVRDFLPSMACLPISIDAGTQVSFHSCLGEVQSLKEDLERKKMEQRKLFQEWQGVFRSTSPSDERNGIETGPTPPPDLTVQVIASLRAAITRATEAAQTVETVQKELSSHGFNGIDAMEVITNIGDRFRHARVELERAVPGETPNANLSNWSATIDALVERISRLVADLKRAQQQVTGYQEREVVLRRQFDAALLRFEETSKKNENLEKYTAMIAEDMLNARMKLQRLGKELQSHATDKNRLIAALEDYRDDVKTLEQLNSKLEDEFAASRERVEDLEIANNKLDEKHELSKARIASLERNLTREQVLRQKVQADLDQCDLEISSLKQRTHQLEIEYEQAISALKEANTKESENHEEEVGALNVRLSSITTSLSDAKVENQQLHEQKGQLERRLLDFQHLFSQEAIHAAKEKAKETVEALEEWQRGIELLDHVSRNEEVAADKRYNFCAIGSEPITPATVSRFTNVEIGRGKKRKRNINHQIGTVREEREDWLEGSTL</sequence>
<evidence type="ECO:0000256" key="2">
    <source>
        <dbReference type="SAM" id="MobiDB-lite"/>
    </source>
</evidence>
<keyword evidence="4" id="KW-1185">Reference proteome</keyword>
<feature type="region of interest" description="Disordered" evidence="2">
    <location>
        <begin position="1"/>
        <end position="98"/>
    </location>
</feature>
<name>A0AAF0IMC7_9EURO</name>
<feature type="region of interest" description="Disordered" evidence="2">
    <location>
        <begin position="165"/>
        <end position="203"/>
    </location>
</feature>